<sequence>MLRFEPRCVRPRPLLKREFRLLLGTGLRKSCSGPSRDGEQAARAIAQRASHGGVGWQANTGRHRPRPCSAQQQRCKVTERQLRPLLRGSLLRRPGRSNMQKEGPRSQELAPLVDATLHRRLPLCCRVRAGPERRETSGSDAGEAWSARPVLDRRGPASVSVASLGPLEILRADYVAWQAWYEEQHDFPSRLLRVLSDGGGAAAGLVVSWGQPERAARELQRLQQAGATLAALLFFGSSEQKMEREIQFYRDGTVLLVYQLRQDLPLLPGALVLFITGAAPHPVDARRLARLRRNLVSLLPFLFIVVNTFPATPVVLTTLLRFVPRHLIIPAAYDEERLQAYQRLRAIRVRQASRSAPPLPIANDGAAFRPLAPYVASAPSAPYAGAPARVGPFWWEVAPSTALAPAQQAVLVGARLLVWQWGVGLGWGWGYGVGWSFNPDTADWEVSLGWGLGWGWGWGWWL</sequence>
<feature type="region of interest" description="Disordered" evidence="1">
    <location>
        <begin position="86"/>
        <end position="110"/>
    </location>
</feature>
<evidence type="ECO:0000256" key="1">
    <source>
        <dbReference type="SAM" id="MobiDB-lite"/>
    </source>
</evidence>
<evidence type="ECO:0000313" key="4">
    <source>
        <dbReference type="Proteomes" id="UP000054558"/>
    </source>
</evidence>
<keyword evidence="4" id="KW-1185">Reference proteome</keyword>
<feature type="region of interest" description="Disordered" evidence="1">
    <location>
        <begin position="31"/>
        <end position="74"/>
    </location>
</feature>
<evidence type="ECO:0000313" key="3">
    <source>
        <dbReference type="EMBL" id="GAQ90180.1"/>
    </source>
</evidence>
<name>A0A1Y1IH40_KLENI</name>
<keyword evidence="2" id="KW-1133">Transmembrane helix</keyword>
<accession>A0A1Y1IH40</accession>
<keyword evidence="2" id="KW-0472">Membrane</keyword>
<dbReference type="EMBL" id="DF237558">
    <property type="protein sequence ID" value="GAQ90180.1"/>
    <property type="molecule type" value="Genomic_DNA"/>
</dbReference>
<dbReference type="Proteomes" id="UP000054558">
    <property type="component" value="Unassembled WGS sequence"/>
</dbReference>
<proteinExistence type="predicted"/>
<gene>
    <name evidence="3" type="ORF">KFL_006090060</name>
</gene>
<dbReference type="AlphaFoldDB" id="A0A1Y1IH40"/>
<keyword evidence="2" id="KW-0812">Transmembrane</keyword>
<feature type="transmembrane region" description="Helical" evidence="2">
    <location>
        <begin position="295"/>
        <end position="316"/>
    </location>
</feature>
<protein>
    <submittedName>
        <fullName evidence="3">Uncharacterized protein</fullName>
    </submittedName>
</protein>
<reference evidence="3 4" key="1">
    <citation type="journal article" date="2014" name="Nat. Commun.">
        <title>Klebsormidium flaccidum genome reveals primary factors for plant terrestrial adaptation.</title>
        <authorList>
            <person name="Hori K."/>
            <person name="Maruyama F."/>
            <person name="Fujisawa T."/>
            <person name="Togashi T."/>
            <person name="Yamamoto N."/>
            <person name="Seo M."/>
            <person name="Sato S."/>
            <person name="Yamada T."/>
            <person name="Mori H."/>
            <person name="Tajima N."/>
            <person name="Moriyama T."/>
            <person name="Ikeuchi M."/>
            <person name="Watanabe M."/>
            <person name="Wada H."/>
            <person name="Kobayashi K."/>
            <person name="Saito M."/>
            <person name="Masuda T."/>
            <person name="Sasaki-Sekimoto Y."/>
            <person name="Mashiguchi K."/>
            <person name="Awai K."/>
            <person name="Shimojima M."/>
            <person name="Masuda S."/>
            <person name="Iwai M."/>
            <person name="Nobusawa T."/>
            <person name="Narise T."/>
            <person name="Kondo S."/>
            <person name="Saito H."/>
            <person name="Sato R."/>
            <person name="Murakawa M."/>
            <person name="Ihara Y."/>
            <person name="Oshima-Yamada Y."/>
            <person name="Ohtaka K."/>
            <person name="Satoh M."/>
            <person name="Sonobe K."/>
            <person name="Ishii M."/>
            <person name="Ohtani R."/>
            <person name="Kanamori-Sato M."/>
            <person name="Honoki R."/>
            <person name="Miyazaki D."/>
            <person name="Mochizuki H."/>
            <person name="Umetsu J."/>
            <person name="Higashi K."/>
            <person name="Shibata D."/>
            <person name="Kamiya Y."/>
            <person name="Sato N."/>
            <person name="Nakamura Y."/>
            <person name="Tabata S."/>
            <person name="Ida S."/>
            <person name="Kurokawa K."/>
            <person name="Ohta H."/>
        </authorList>
    </citation>
    <scope>NUCLEOTIDE SEQUENCE [LARGE SCALE GENOMIC DNA]</scope>
    <source>
        <strain evidence="3 4">NIES-2285</strain>
    </source>
</reference>
<organism evidence="3 4">
    <name type="scientific">Klebsormidium nitens</name>
    <name type="common">Green alga</name>
    <name type="synonym">Ulothrix nitens</name>
    <dbReference type="NCBI Taxonomy" id="105231"/>
    <lineage>
        <taxon>Eukaryota</taxon>
        <taxon>Viridiplantae</taxon>
        <taxon>Streptophyta</taxon>
        <taxon>Klebsormidiophyceae</taxon>
        <taxon>Klebsormidiales</taxon>
        <taxon>Klebsormidiaceae</taxon>
        <taxon>Klebsormidium</taxon>
    </lineage>
</organism>
<evidence type="ECO:0000256" key="2">
    <source>
        <dbReference type="SAM" id="Phobius"/>
    </source>
</evidence>